<keyword evidence="8" id="KW-1185">Reference proteome</keyword>
<evidence type="ECO:0000313" key="8">
    <source>
        <dbReference type="Proteomes" id="UP000307808"/>
    </source>
</evidence>
<organism evidence="7 8">
    <name type="scientific">Nocardioides jishulii</name>
    <dbReference type="NCBI Taxonomy" id="2575440"/>
    <lineage>
        <taxon>Bacteria</taxon>
        <taxon>Bacillati</taxon>
        <taxon>Actinomycetota</taxon>
        <taxon>Actinomycetes</taxon>
        <taxon>Propionibacteriales</taxon>
        <taxon>Nocardioidaceae</taxon>
        <taxon>Nocardioides</taxon>
    </lineage>
</organism>
<evidence type="ECO:0000256" key="4">
    <source>
        <dbReference type="ARBA" id="ARBA00022679"/>
    </source>
</evidence>
<dbReference type="SMART" id="SM00138">
    <property type="entry name" value="MeTrc"/>
    <property type="match status" value="1"/>
</dbReference>
<dbReference type="CDD" id="cd02440">
    <property type="entry name" value="AdoMet_MTases"/>
    <property type="match status" value="1"/>
</dbReference>
<evidence type="ECO:0000256" key="1">
    <source>
        <dbReference type="ARBA" id="ARBA00001541"/>
    </source>
</evidence>
<dbReference type="SUPFAM" id="SSF53335">
    <property type="entry name" value="S-adenosyl-L-methionine-dependent methyltransferases"/>
    <property type="match status" value="1"/>
</dbReference>
<dbReference type="PRINTS" id="PR00996">
    <property type="entry name" value="CHERMTFRASE"/>
</dbReference>
<dbReference type="InterPro" id="IPR036804">
    <property type="entry name" value="CheR_N_sf"/>
</dbReference>
<keyword evidence="5" id="KW-0949">S-adenosyl-L-methionine</keyword>
<dbReference type="GO" id="GO:0032259">
    <property type="term" value="P:methylation"/>
    <property type="evidence" value="ECO:0007669"/>
    <property type="project" value="UniProtKB-KW"/>
</dbReference>
<gene>
    <name evidence="7" type="ORF">FC770_05315</name>
</gene>
<dbReference type="RefSeq" id="WP_137065001.1">
    <property type="nucleotide sequence ID" value="NZ_CP040748.1"/>
</dbReference>
<comment type="caution">
    <text evidence="7">The sequence shown here is derived from an EMBL/GenBank/DDBJ whole genome shotgun (WGS) entry which is preliminary data.</text>
</comment>
<dbReference type="InterPro" id="IPR022642">
    <property type="entry name" value="CheR_C"/>
</dbReference>
<feature type="domain" description="CheR-type methyltransferase" evidence="6">
    <location>
        <begin position="1"/>
        <end position="272"/>
    </location>
</feature>
<accession>A0A4V5TKP9</accession>
<dbReference type="InterPro" id="IPR022641">
    <property type="entry name" value="CheR_N"/>
</dbReference>
<dbReference type="Proteomes" id="UP000307808">
    <property type="component" value="Unassembled WGS sequence"/>
</dbReference>
<dbReference type="SUPFAM" id="SSF47757">
    <property type="entry name" value="Chemotaxis receptor methyltransferase CheR, N-terminal domain"/>
    <property type="match status" value="1"/>
</dbReference>
<dbReference type="GO" id="GO:0008983">
    <property type="term" value="F:protein-glutamate O-methyltransferase activity"/>
    <property type="evidence" value="ECO:0007669"/>
    <property type="project" value="UniProtKB-EC"/>
</dbReference>
<dbReference type="Gene3D" id="3.40.50.150">
    <property type="entry name" value="Vaccinia Virus protein VP39"/>
    <property type="match status" value="1"/>
</dbReference>
<dbReference type="Gene3D" id="1.10.155.10">
    <property type="entry name" value="Chemotaxis receptor methyltransferase CheR, N-terminal domain"/>
    <property type="match status" value="1"/>
</dbReference>
<comment type="catalytic activity">
    <reaction evidence="1">
        <text>L-glutamyl-[protein] + S-adenosyl-L-methionine = [protein]-L-glutamate 5-O-methyl ester + S-adenosyl-L-homocysteine</text>
        <dbReference type="Rhea" id="RHEA:24452"/>
        <dbReference type="Rhea" id="RHEA-COMP:10208"/>
        <dbReference type="Rhea" id="RHEA-COMP:10311"/>
        <dbReference type="ChEBI" id="CHEBI:29973"/>
        <dbReference type="ChEBI" id="CHEBI:57856"/>
        <dbReference type="ChEBI" id="CHEBI:59789"/>
        <dbReference type="ChEBI" id="CHEBI:82795"/>
        <dbReference type="EC" id="2.1.1.80"/>
    </reaction>
</comment>
<evidence type="ECO:0000259" key="6">
    <source>
        <dbReference type="PROSITE" id="PS50123"/>
    </source>
</evidence>
<evidence type="ECO:0000256" key="5">
    <source>
        <dbReference type="ARBA" id="ARBA00022691"/>
    </source>
</evidence>
<dbReference type="PROSITE" id="PS50123">
    <property type="entry name" value="CHER"/>
    <property type="match status" value="1"/>
</dbReference>
<evidence type="ECO:0000256" key="2">
    <source>
        <dbReference type="ARBA" id="ARBA00012534"/>
    </source>
</evidence>
<dbReference type="InterPro" id="IPR050903">
    <property type="entry name" value="Bact_Chemotaxis_MeTrfase"/>
</dbReference>
<dbReference type="Pfam" id="PF01739">
    <property type="entry name" value="CheR"/>
    <property type="match status" value="1"/>
</dbReference>
<dbReference type="EMBL" id="SZPY01000001">
    <property type="protein sequence ID" value="TKI64543.1"/>
    <property type="molecule type" value="Genomic_DNA"/>
</dbReference>
<keyword evidence="3 7" id="KW-0489">Methyltransferase</keyword>
<dbReference type="InterPro" id="IPR029063">
    <property type="entry name" value="SAM-dependent_MTases_sf"/>
</dbReference>
<keyword evidence="4 7" id="KW-0808">Transferase</keyword>
<dbReference type="OrthoDB" id="9816309at2"/>
<dbReference type="PANTHER" id="PTHR24422">
    <property type="entry name" value="CHEMOTAXIS PROTEIN METHYLTRANSFERASE"/>
    <property type="match status" value="1"/>
</dbReference>
<dbReference type="InterPro" id="IPR000780">
    <property type="entry name" value="CheR_MeTrfase"/>
</dbReference>
<dbReference type="EC" id="2.1.1.80" evidence="2"/>
<evidence type="ECO:0000256" key="3">
    <source>
        <dbReference type="ARBA" id="ARBA00022603"/>
    </source>
</evidence>
<name>A0A4V5TKP9_9ACTN</name>
<protein>
    <recommendedName>
        <fullName evidence="2">protein-glutamate O-methyltransferase</fullName>
        <ecNumber evidence="2">2.1.1.80</ecNumber>
    </recommendedName>
</protein>
<dbReference type="AlphaFoldDB" id="A0A4V5TKP9"/>
<dbReference type="Pfam" id="PF03705">
    <property type="entry name" value="CheR_N"/>
    <property type="match status" value="1"/>
</dbReference>
<dbReference type="PANTHER" id="PTHR24422:SF21">
    <property type="entry name" value="CHEMOTAXIS PROTEIN METHYLTRANSFERASE 1"/>
    <property type="match status" value="1"/>
</dbReference>
<proteinExistence type="predicted"/>
<evidence type="ECO:0000313" key="7">
    <source>
        <dbReference type="EMBL" id="TKI64543.1"/>
    </source>
</evidence>
<reference evidence="7 8" key="1">
    <citation type="submission" date="2019-04" db="EMBL/GenBank/DDBJ databases">
        <authorList>
            <person name="Dong K."/>
        </authorList>
    </citation>
    <scope>NUCLEOTIDE SEQUENCE [LARGE SCALE GENOMIC DNA]</scope>
    <source>
        <strain evidence="8">dk3543</strain>
    </source>
</reference>
<sequence length="278" mass="31544">MSLSADAFAFVRDHVRAESAIVLDAGKVYLVDSRLMPLARACGHADVTEFVRHVQRTRDPVLLRRVVEALTTNETSFYRDNDPFVALRQDVLPALAARRPQRRLRIWTAACSTGQEPYSVAMAVRETPAIQRFYVDILGTDLSEEVLERARRAEYSQLEVNRGLPATTLVRHFQRSGASWKLNPEIASMVKFSRLNLTRPFGPIGQFDVVFLRNVLIYFDVETKRDVLRRVRQVMAPDGYLFLGAAEMTMGVDDSWERVPAGRSSVYRIREDAAALAR</sequence>